<dbReference type="Pfam" id="PF10012">
    <property type="entry name" value="DUF2255"/>
    <property type="match status" value="1"/>
</dbReference>
<dbReference type="Proteomes" id="UP000277671">
    <property type="component" value="Unassembled WGS sequence"/>
</dbReference>
<reference evidence="1 2" key="1">
    <citation type="submission" date="2018-10" db="EMBL/GenBank/DDBJ databases">
        <title>Sequencing the genomes of 1000 actinobacteria strains.</title>
        <authorList>
            <person name="Klenk H.-P."/>
        </authorList>
    </citation>
    <scope>NUCLEOTIDE SEQUENCE [LARGE SCALE GENOMIC DNA]</scope>
    <source>
        <strain evidence="1 2">DSM 45175</strain>
    </source>
</reference>
<dbReference type="Gene3D" id="2.30.110.10">
    <property type="entry name" value="Electron Transport, Fmn-binding Protein, Chain A"/>
    <property type="match status" value="1"/>
</dbReference>
<protein>
    <recommendedName>
        <fullName evidence="3">DUF2255 family protein</fullName>
    </recommendedName>
</protein>
<dbReference type="AlphaFoldDB" id="A0A495JY80"/>
<dbReference type="EMBL" id="RBKT01000001">
    <property type="protein sequence ID" value="RKR93159.1"/>
    <property type="molecule type" value="Genomic_DNA"/>
</dbReference>
<dbReference type="SUPFAM" id="SSF50475">
    <property type="entry name" value="FMN-binding split barrel"/>
    <property type="match status" value="1"/>
</dbReference>
<gene>
    <name evidence="1" type="ORF">BDK92_7677</name>
</gene>
<evidence type="ECO:0000313" key="1">
    <source>
        <dbReference type="EMBL" id="RKR93159.1"/>
    </source>
</evidence>
<sequence>MEHMAVIDYFTGTDTVHIATEMRDGGEVVTPIWAVVVDGVPYVRSAYGPQSKWYRRVQRTGRAAFVDGSQRYPVTVENLDDEAVIERVDEAYQAKYADQGSALRQVASPQVRGCTMRVNVR</sequence>
<dbReference type="OrthoDB" id="162563at2"/>
<organism evidence="1 2">
    <name type="scientific">Micromonospora pisi</name>
    <dbReference type="NCBI Taxonomy" id="589240"/>
    <lineage>
        <taxon>Bacteria</taxon>
        <taxon>Bacillati</taxon>
        <taxon>Actinomycetota</taxon>
        <taxon>Actinomycetes</taxon>
        <taxon>Micromonosporales</taxon>
        <taxon>Micromonosporaceae</taxon>
        <taxon>Micromonospora</taxon>
    </lineage>
</organism>
<dbReference type="InterPro" id="IPR012349">
    <property type="entry name" value="Split_barrel_FMN-bd"/>
</dbReference>
<evidence type="ECO:0000313" key="2">
    <source>
        <dbReference type="Proteomes" id="UP000277671"/>
    </source>
</evidence>
<proteinExistence type="predicted"/>
<dbReference type="InterPro" id="IPR016888">
    <property type="entry name" value="UCP028498"/>
</dbReference>
<accession>A0A495JY80</accession>
<keyword evidence="2" id="KW-1185">Reference proteome</keyword>
<name>A0A495JY80_9ACTN</name>
<comment type="caution">
    <text evidence="1">The sequence shown here is derived from an EMBL/GenBank/DDBJ whole genome shotgun (WGS) entry which is preliminary data.</text>
</comment>
<evidence type="ECO:0008006" key="3">
    <source>
        <dbReference type="Google" id="ProtNLM"/>
    </source>
</evidence>